<dbReference type="PROSITE" id="PS51109">
    <property type="entry name" value="G5"/>
    <property type="match status" value="2"/>
</dbReference>
<dbReference type="AlphaFoldDB" id="H3NP02"/>
<feature type="domain" description="G5" evidence="2">
    <location>
        <begin position="215"/>
        <end position="290"/>
    </location>
</feature>
<dbReference type="Gene3D" id="2.20.230.10">
    <property type="entry name" value="Resuscitation-promoting factor rpfb"/>
    <property type="match status" value="2"/>
</dbReference>
<gene>
    <name evidence="3" type="ORF">HMPREF9709_01063</name>
</gene>
<dbReference type="SMART" id="SM01208">
    <property type="entry name" value="G5"/>
    <property type="match status" value="2"/>
</dbReference>
<dbReference type="eggNOG" id="COG3583">
    <property type="taxonomic scope" value="Bacteria"/>
</dbReference>
<protein>
    <recommendedName>
        <fullName evidence="2">G5 domain-containing protein</fullName>
    </recommendedName>
</protein>
<evidence type="ECO:0000259" key="2">
    <source>
        <dbReference type="PROSITE" id="PS51109"/>
    </source>
</evidence>
<dbReference type="InterPro" id="IPR007137">
    <property type="entry name" value="DUF348"/>
</dbReference>
<sequence length="389" mass="43211">MNFIKKNIKVLASTLVLVSVVSVGGYVIASLPKTVKMTINGEKKQIETSAKTVEELLNEQGYKVSDVKIENLKLEDKVVNNLELDFNTKKNIIFSNEGKELSVSTYTNNVSEFLKENDVNPDEDDVVSPSSETKLNDNTHITYNNVVIENYKTKEKIAFKKTQKYDFNLNVGTNKVSVKGVNGEKEHSHEKVTVNGKVVSDKVKDTKITKKPVNQVSLIGSKQVVNESLYFDVIEKDNSSMYVGESSTVQKGHEGLKRYIYKVEGDKKELVSEKVISEPVNKIVENGTKRKAVVASSSSIYSLRDLRFQGVINWGGKRFTYYSQSVLPGGGLRIPGRHINAGGFVADSDGYIVLANDGPLGSVVSTPFGYMGKIYDRGTYGNHYDVYTR</sequence>
<organism evidence="3 4">
    <name type="scientific">Helcococcus kunzii ATCC 51366</name>
    <dbReference type="NCBI Taxonomy" id="883114"/>
    <lineage>
        <taxon>Bacteria</taxon>
        <taxon>Bacillati</taxon>
        <taxon>Bacillota</taxon>
        <taxon>Tissierellia</taxon>
        <taxon>Tissierellales</taxon>
        <taxon>Peptoniphilaceae</taxon>
        <taxon>Helcococcus</taxon>
    </lineage>
</organism>
<name>H3NP02_9FIRM</name>
<evidence type="ECO:0000313" key="4">
    <source>
        <dbReference type="Proteomes" id="UP000004191"/>
    </source>
</evidence>
<evidence type="ECO:0000256" key="1">
    <source>
        <dbReference type="ARBA" id="ARBA00022729"/>
    </source>
</evidence>
<proteinExistence type="predicted"/>
<feature type="domain" description="G5" evidence="2">
    <location>
        <begin position="143"/>
        <end position="223"/>
    </location>
</feature>
<keyword evidence="1" id="KW-0732">Signal</keyword>
<reference evidence="3 4" key="1">
    <citation type="submission" date="2012-01" db="EMBL/GenBank/DDBJ databases">
        <title>The Genome Sequence of Helcococcus kunzii ATCC 51366.</title>
        <authorList>
            <consortium name="The Broad Institute Genome Sequencing Platform"/>
            <person name="Earl A."/>
            <person name="Ward D."/>
            <person name="Feldgarden M."/>
            <person name="Gevers D."/>
            <person name="Huys G."/>
            <person name="Young S.K."/>
            <person name="Zeng Q."/>
            <person name="Gargeya S."/>
            <person name="Fitzgerald M."/>
            <person name="Haas B."/>
            <person name="Abouelleil A."/>
            <person name="Alvarado L."/>
            <person name="Arachchi H.M."/>
            <person name="Berlin A."/>
            <person name="Chapman S.B."/>
            <person name="Gearin G."/>
            <person name="Goldberg J."/>
            <person name="Griggs A."/>
            <person name="Gujja S."/>
            <person name="Hansen M."/>
            <person name="Heiman D."/>
            <person name="Howarth C."/>
            <person name="Larimer J."/>
            <person name="Lui A."/>
            <person name="MacDonald P.J.P."/>
            <person name="McCowen C."/>
            <person name="Montmayeur A."/>
            <person name="Murphy C."/>
            <person name="Neiman D."/>
            <person name="Pearson M."/>
            <person name="Priest M."/>
            <person name="Roberts A."/>
            <person name="Saif S."/>
            <person name="Shea T."/>
            <person name="Sisk P."/>
            <person name="Stolte C."/>
            <person name="Sykes S."/>
            <person name="Wortman J."/>
            <person name="Nusbaum C."/>
            <person name="Birren B."/>
        </authorList>
    </citation>
    <scope>NUCLEOTIDE SEQUENCE [LARGE SCALE GENOMIC DNA]</scope>
    <source>
        <strain evidence="3 4">ATCC 51366</strain>
    </source>
</reference>
<dbReference type="OrthoDB" id="9785345at2"/>
<dbReference type="HOGENOM" id="CLU_709347_0_0_9"/>
<dbReference type="Proteomes" id="UP000004191">
    <property type="component" value="Unassembled WGS sequence"/>
</dbReference>
<dbReference type="STRING" id="883114.HMPREF9709_01063"/>
<dbReference type="Pfam" id="PF07501">
    <property type="entry name" value="G5"/>
    <property type="match status" value="1"/>
</dbReference>
<dbReference type="RefSeq" id="WP_005398562.1">
    <property type="nucleotide sequence ID" value="NZ_JH601088.1"/>
</dbReference>
<dbReference type="GeneID" id="96999054"/>
<dbReference type="InterPro" id="IPR011098">
    <property type="entry name" value="G5_dom"/>
</dbReference>
<dbReference type="Pfam" id="PF03990">
    <property type="entry name" value="DUF348"/>
    <property type="match status" value="2"/>
</dbReference>
<evidence type="ECO:0000313" key="3">
    <source>
        <dbReference type="EMBL" id="EHR34127.1"/>
    </source>
</evidence>
<accession>H3NP02</accession>
<comment type="caution">
    <text evidence="3">The sequence shown here is derived from an EMBL/GenBank/DDBJ whole genome shotgun (WGS) entry which is preliminary data.</text>
</comment>
<keyword evidence="4" id="KW-1185">Reference proteome</keyword>
<dbReference type="EMBL" id="AGEI01000021">
    <property type="protein sequence ID" value="EHR34127.1"/>
    <property type="molecule type" value="Genomic_DNA"/>
</dbReference>